<name>A0A1A9I1E3_9BACT</name>
<organism evidence="3 4">
    <name type="scientific">Niabella ginsenosidivorans</name>
    <dbReference type="NCBI Taxonomy" id="1176587"/>
    <lineage>
        <taxon>Bacteria</taxon>
        <taxon>Pseudomonadati</taxon>
        <taxon>Bacteroidota</taxon>
        <taxon>Chitinophagia</taxon>
        <taxon>Chitinophagales</taxon>
        <taxon>Chitinophagaceae</taxon>
        <taxon>Niabella</taxon>
    </lineage>
</organism>
<dbReference type="CDD" id="cd00158">
    <property type="entry name" value="RHOD"/>
    <property type="match status" value="1"/>
</dbReference>
<evidence type="ECO:0000259" key="2">
    <source>
        <dbReference type="PROSITE" id="PS50206"/>
    </source>
</evidence>
<evidence type="ECO:0000256" key="1">
    <source>
        <dbReference type="ARBA" id="ARBA00009919"/>
    </source>
</evidence>
<dbReference type="PROSITE" id="PS50206">
    <property type="entry name" value="RHODANESE_3"/>
    <property type="match status" value="1"/>
</dbReference>
<dbReference type="PANTHER" id="PTHR10953:SF102">
    <property type="entry name" value="ADENYLYLTRANSFERASE AND SULFURTRANSFERASE MOCS3"/>
    <property type="match status" value="1"/>
</dbReference>
<dbReference type="GO" id="GO:0004792">
    <property type="term" value="F:thiosulfate-cyanide sulfurtransferase activity"/>
    <property type="evidence" value="ECO:0007669"/>
    <property type="project" value="TreeGrafter"/>
</dbReference>
<dbReference type="Pfam" id="PF00581">
    <property type="entry name" value="Rhodanese"/>
    <property type="match status" value="1"/>
</dbReference>
<dbReference type="CDD" id="cd00757">
    <property type="entry name" value="ThiF_MoeB_HesA_family"/>
    <property type="match status" value="1"/>
</dbReference>
<dbReference type="AlphaFoldDB" id="A0A1A9I1E3"/>
<dbReference type="EMBL" id="CP015772">
    <property type="protein sequence ID" value="ANH80521.1"/>
    <property type="molecule type" value="Genomic_DNA"/>
</dbReference>
<dbReference type="InterPro" id="IPR001763">
    <property type="entry name" value="Rhodanese-like_dom"/>
</dbReference>
<dbReference type="SUPFAM" id="SSF69572">
    <property type="entry name" value="Activating enzymes of the ubiquitin-like proteins"/>
    <property type="match status" value="1"/>
</dbReference>
<evidence type="ECO:0000313" key="3">
    <source>
        <dbReference type="EMBL" id="ANH80521.1"/>
    </source>
</evidence>
<dbReference type="InterPro" id="IPR036873">
    <property type="entry name" value="Rhodanese-like_dom_sf"/>
</dbReference>
<proteinExistence type="inferred from homology"/>
<comment type="similarity">
    <text evidence="1">Belongs to the HesA/MoeB/ThiF family.</text>
</comment>
<sequence>MTDYFERYHCQMALPGFGKSAQQLLQKARVLIVGAGGLGCPAAQYLAAAGIGTICIADDDTVAESNLHRQLLYTPQDLGLLKAEVASKKLQQQNPSANLISYPFRITASNIMELIAEVDLVIEGTDNFETKYLLNDACVLSGRPLIYGAIYQYEGQMSIWNVLQQDGSYSPNYRDAFPDAEKAQVPNCAKGGVIPTLAGIVGCMQANEAIKYFTGAEELLAGKLWMINARDGSTRIIHLKKRPDVKITELPVTVATISFTDLQQASNHQLIDVRTKKEHEHFNIGGKNIPLDELSDHLDGLSFSGPVICYCASGSRSAIAVRLIKEHFPDVTVYSLKGGIEKIIT</sequence>
<dbReference type="PANTHER" id="PTHR10953">
    <property type="entry name" value="UBIQUITIN-ACTIVATING ENZYME E1"/>
    <property type="match status" value="1"/>
</dbReference>
<dbReference type="InterPro" id="IPR045886">
    <property type="entry name" value="ThiF/MoeB/HesA"/>
</dbReference>
<dbReference type="Gene3D" id="3.40.50.720">
    <property type="entry name" value="NAD(P)-binding Rossmann-like Domain"/>
    <property type="match status" value="1"/>
</dbReference>
<dbReference type="GO" id="GO:0008641">
    <property type="term" value="F:ubiquitin-like modifier activating enzyme activity"/>
    <property type="evidence" value="ECO:0007669"/>
    <property type="project" value="InterPro"/>
</dbReference>
<dbReference type="KEGG" id="nia:A8C56_05520"/>
<protein>
    <submittedName>
        <fullName evidence="3">Thiamine biosynthesis protein</fullName>
    </submittedName>
</protein>
<gene>
    <name evidence="3" type="ORF">A8C56_05520</name>
</gene>
<dbReference type="STRING" id="1176587.A8C56_05520"/>
<keyword evidence="4" id="KW-1185">Reference proteome</keyword>
<dbReference type="InterPro" id="IPR035985">
    <property type="entry name" value="Ubiquitin-activating_enz"/>
</dbReference>
<dbReference type="Gene3D" id="3.40.250.10">
    <property type="entry name" value="Rhodanese-like domain"/>
    <property type="match status" value="1"/>
</dbReference>
<feature type="domain" description="Rhodanese" evidence="2">
    <location>
        <begin position="264"/>
        <end position="345"/>
    </location>
</feature>
<dbReference type="FunFam" id="3.40.50.720:FF:000080">
    <property type="entry name" value="Thiazole biosynthesis adenylyltransferase ThiF"/>
    <property type="match status" value="1"/>
</dbReference>
<dbReference type="OrthoDB" id="9804286at2"/>
<dbReference type="GO" id="GO:0016779">
    <property type="term" value="F:nucleotidyltransferase activity"/>
    <property type="evidence" value="ECO:0007669"/>
    <property type="project" value="TreeGrafter"/>
</dbReference>
<evidence type="ECO:0000313" key="4">
    <source>
        <dbReference type="Proteomes" id="UP000077667"/>
    </source>
</evidence>
<accession>A0A1A9I1E3</accession>
<reference evidence="3 4" key="1">
    <citation type="submission" date="2016-05" db="EMBL/GenBank/DDBJ databases">
        <title>Niabella ginsenosidivorans BS26 whole genome sequencing.</title>
        <authorList>
            <person name="Im W.T."/>
            <person name="Siddiqi M.Z."/>
        </authorList>
    </citation>
    <scope>NUCLEOTIDE SEQUENCE [LARGE SCALE GENOMIC DNA]</scope>
    <source>
        <strain evidence="3 4">BS26</strain>
    </source>
</reference>
<dbReference type="Pfam" id="PF00899">
    <property type="entry name" value="ThiF"/>
    <property type="match status" value="1"/>
</dbReference>
<dbReference type="Proteomes" id="UP000077667">
    <property type="component" value="Chromosome"/>
</dbReference>
<dbReference type="InterPro" id="IPR000594">
    <property type="entry name" value="ThiF_NAD_FAD-bd"/>
</dbReference>
<dbReference type="GO" id="GO:0005737">
    <property type="term" value="C:cytoplasm"/>
    <property type="evidence" value="ECO:0007669"/>
    <property type="project" value="TreeGrafter"/>
</dbReference>